<evidence type="ECO:0000256" key="3">
    <source>
        <dbReference type="SAM" id="Phobius"/>
    </source>
</evidence>
<protein>
    <submittedName>
        <fullName evidence="6 7">A-kinase anchor protein 1, mitochondrial</fullName>
    </submittedName>
</protein>
<evidence type="ECO:0000256" key="1">
    <source>
        <dbReference type="PROSITE-ProRule" id="PRU00117"/>
    </source>
</evidence>
<dbReference type="Gene3D" id="3.30.1370.10">
    <property type="entry name" value="K Homology domain, type 1"/>
    <property type="match status" value="1"/>
</dbReference>
<dbReference type="InterPro" id="IPR036612">
    <property type="entry name" value="KH_dom_type_1_sf"/>
</dbReference>
<dbReference type="Gene3D" id="2.40.50.90">
    <property type="match status" value="1"/>
</dbReference>
<dbReference type="InterPro" id="IPR004087">
    <property type="entry name" value="KH_dom"/>
</dbReference>
<dbReference type="Proteomes" id="UP000694925">
    <property type="component" value="Unplaced"/>
</dbReference>
<dbReference type="RefSeq" id="XP_017877637.1">
    <property type="nucleotide sequence ID" value="XM_018022148.2"/>
</dbReference>
<dbReference type="Pfam" id="PF00567">
    <property type="entry name" value="TUDOR"/>
    <property type="match status" value="1"/>
</dbReference>
<evidence type="ECO:0000313" key="7">
    <source>
        <dbReference type="RefSeq" id="XP_017877637.1"/>
    </source>
</evidence>
<evidence type="ECO:0000259" key="4">
    <source>
        <dbReference type="SMART" id="SM00322"/>
    </source>
</evidence>
<dbReference type="Gene3D" id="2.30.30.140">
    <property type="match status" value="1"/>
</dbReference>
<evidence type="ECO:0000313" key="5">
    <source>
        <dbReference type="Proteomes" id="UP000694925"/>
    </source>
</evidence>
<sequence length="584" mass="65106">MSATHIQVVKWTFPAFALIIGLLWYKRRRVDRADPGGINNSDTSEKNCVEPKKAAVSSKSSMNFYDSGILDESFSLSSPGVPQAEEIVCSPRKRSESLDIPQRKANSQYMSAYSGASPADDQEWYSYVETREPKMDIQLGSNPKISNFDMVARSRSASSLERATELGGKVMKIFENVAEEEEQNRAVCAINTVEPADTNEENDANNECNYLPGNEPPVAAPTQDSAKTPVQALSERDSANHSPVSGVLEGSVTDEARSEGSTDSGKGGSIKGHTKDNVIPATYEFSIPQNLVGRLIGRHGSFLQSIRLKAEVHIAVKRHPVWRDQKICAIEGSSEGINIALDMIRQKFPEKKYPQVTLEQIFPLKTPEQVPWVTEIMQLSLVEGMNNDVAVCHIVRPNRFFVQLPTHPTYPSLRVLDENMTQMYNTTESPPAPDELSKGMILVGKWYHRWVRVIVEQPDPQGEQHLVRLVDHGGYWFFSNAEMKKIRSDYLSLPFQAIEIFLANIQPKDGEWTQEAYDVVAHMCYGIVGQAQIEGYINTNTYVNLYLNIQKHGVISLADELIARGFAESVPLESIVPEEGISIS</sequence>
<dbReference type="PANTHER" id="PTHR22948:SF65">
    <property type="entry name" value="A-KINASE ANCHORING PROTEIN 1"/>
    <property type="match status" value="1"/>
</dbReference>
<reference evidence="6 7" key="1">
    <citation type="submission" date="2025-04" db="UniProtKB">
        <authorList>
            <consortium name="RefSeq"/>
        </authorList>
    </citation>
    <scope>IDENTIFICATION</scope>
    <source>
        <tissue evidence="6 7">Whole body</tissue>
    </source>
</reference>
<dbReference type="AlphaFoldDB" id="A0AAJ7N4V1"/>
<dbReference type="SUPFAM" id="SSF63748">
    <property type="entry name" value="Tudor/PWWP/MBT"/>
    <property type="match status" value="1"/>
</dbReference>
<dbReference type="InterPro" id="IPR004088">
    <property type="entry name" value="KH_dom_type_1"/>
</dbReference>
<dbReference type="InterPro" id="IPR047368">
    <property type="entry name" value="KH-I_AKAP1"/>
</dbReference>
<keyword evidence="3" id="KW-1133">Transmembrane helix</keyword>
<feature type="region of interest" description="Disordered" evidence="2">
    <location>
        <begin position="194"/>
        <end position="274"/>
    </location>
</feature>
<evidence type="ECO:0000313" key="6">
    <source>
        <dbReference type="RefSeq" id="XP_017877636.1"/>
    </source>
</evidence>
<dbReference type="KEGG" id="ccal:108623567"/>
<dbReference type="SMART" id="SM00322">
    <property type="entry name" value="KH"/>
    <property type="match status" value="1"/>
</dbReference>
<dbReference type="CTD" id="31459"/>
<dbReference type="GO" id="GO:0010468">
    <property type="term" value="P:regulation of gene expression"/>
    <property type="evidence" value="ECO:0007669"/>
    <property type="project" value="UniProtKB-ARBA"/>
</dbReference>
<dbReference type="Pfam" id="PF00013">
    <property type="entry name" value="KH_1"/>
    <property type="match status" value="1"/>
</dbReference>
<evidence type="ECO:0000256" key="2">
    <source>
        <dbReference type="SAM" id="MobiDB-lite"/>
    </source>
</evidence>
<dbReference type="CDD" id="cd22395">
    <property type="entry name" value="KH-I_AKAP1"/>
    <property type="match status" value="1"/>
</dbReference>
<dbReference type="InterPro" id="IPR002999">
    <property type="entry name" value="Tudor"/>
</dbReference>
<name>A0AAJ7N4V1_9HYME</name>
<keyword evidence="3" id="KW-0812">Transmembrane</keyword>
<feature type="domain" description="K Homology" evidence="4">
    <location>
        <begin position="279"/>
        <end position="349"/>
    </location>
</feature>
<dbReference type="RefSeq" id="XP_017877636.1">
    <property type="nucleotide sequence ID" value="XM_018022147.2"/>
</dbReference>
<dbReference type="GeneID" id="108623567"/>
<dbReference type="InterPro" id="IPR050621">
    <property type="entry name" value="Tudor_domain_containing"/>
</dbReference>
<keyword evidence="3" id="KW-0472">Membrane</keyword>
<gene>
    <name evidence="6 7" type="primary">LOC108623567</name>
</gene>
<feature type="transmembrane region" description="Helical" evidence="3">
    <location>
        <begin position="6"/>
        <end position="25"/>
    </location>
</feature>
<dbReference type="PANTHER" id="PTHR22948">
    <property type="entry name" value="TUDOR DOMAIN CONTAINING PROTEIN"/>
    <property type="match status" value="1"/>
</dbReference>
<dbReference type="GO" id="GO:0005739">
    <property type="term" value="C:mitochondrion"/>
    <property type="evidence" value="ECO:0007669"/>
    <property type="project" value="UniProtKB-ARBA"/>
</dbReference>
<keyword evidence="1" id="KW-0694">RNA-binding</keyword>
<dbReference type="SUPFAM" id="SSF54791">
    <property type="entry name" value="Eukaryotic type KH-domain (KH-domain type I)"/>
    <property type="match status" value="1"/>
</dbReference>
<keyword evidence="5" id="KW-1185">Reference proteome</keyword>
<dbReference type="InterPro" id="IPR035437">
    <property type="entry name" value="SNase_OB-fold_sf"/>
</dbReference>
<dbReference type="GO" id="GO:0003723">
    <property type="term" value="F:RNA binding"/>
    <property type="evidence" value="ECO:0007669"/>
    <property type="project" value="UniProtKB-UniRule"/>
</dbReference>
<proteinExistence type="predicted"/>
<organism evidence="5 6">
    <name type="scientific">Ceratina calcarata</name>
    <dbReference type="NCBI Taxonomy" id="156304"/>
    <lineage>
        <taxon>Eukaryota</taxon>
        <taxon>Metazoa</taxon>
        <taxon>Ecdysozoa</taxon>
        <taxon>Arthropoda</taxon>
        <taxon>Hexapoda</taxon>
        <taxon>Insecta</taxon>
        <taxon>Pterygota</taxon>
        <taxon>Neoptera</taxon>
        <taxon>Endopterygota</taxon>
        <taxon>Hymenoptera</taxon>
        <taxon>Apocrita</taxon>
        <taxon>Aculeata</taxon>
        <taxon>Apoidea</taxon>
        <taxon>Anthophila</taxon>
        <taxon>Apidae</taxon>
        <taxon>Ceratina</taxon>
        <taxon>Zadontomerus</taxon>
    </lineage>
</organism>
<dbReference type="PROSITE" id="PS50084">
    <property type="entry name" value="KH_TYPE_1"/>
    <property type="match status" value="1"/>
</dbReference>
<accession>A0AAJ7N4V1</accession>